<dbReference type="PANTHER" id="PTHR34060:SF1">
    <property type="entry name" value="POLYKETIDE CYCLASE _ DEHYDRASE AND LIPID TRANSPORT PROTEIN"/>
    <property type="match status" value="1"/>
</dbReference>
<name>A0AAE1N4J9_9FABA</name>
<dbReference type="Pfam" id="PF03364">
    <property type="entry name" value="Polyketide_cyc"/>
    <property type="match status" value="1"/>
</dbReference>
<dbReference type="Proteomes" id="UP001293593">
    <property type="component" value="Unassembled WGS sequence"/>
</dbReference>
<reference evidence="2" key="1">
    <citation type="submission" date="2023-10" db="EMBL/GenBank/DDBJ databases">
        <title>Chromosome-level genome of the transformable northern wattle, Acacia crassicarpa.</title>
        <authorList>
            <person name="Massaro I."/>
            <person name="Sinha N.R."/>
            <person name="Poethig S."/>
            <person name="Leichty A.R."/>
        </authorList>
    </citation>
    <scope>NUCLEOTIDE SEQUENCE</scope>
    <source>
        <strain evidence="2">Acra3RX</strain>
        <tissue evidence="2">Leaf</tissue>
    </source>
</reference>
<organism evidence="2 3">
    <name type="scientific">Acacia crassicarpa</name>
    <name type="common">northern wattle</name>
    <dbReference type="NCBI Taxonomy" id="499986"/>
    <lineage>
        <taxon>Eukaryota</taxon>
        <taxon>Viridiplantae</taxon>
        <taxon>Streptophyta</taxon>
        <taxon>Embryophyta</taxon>
        <taxon>Tracheophyta</taxon>
        <taxon>Spermatophyta</taxon>
        <taxon>Magnoliopsida</taxon>
        <taxon>eudicotyledons</taxon>
        <taxon>Gunneridae</taxon>
        <taxon>Pentapetalae</taxon>
        <taxon>rosids</taxon>
        <taxon>fabids</taxon>
        <taxon>Fabales</taxon>
        <taxon>Fabaceae</taxon>
        <taxon>Caesalpinioideae</taxon>
        <taxon>mimosoid clade</taxon>
        <taxon>Acacieae</taxon>
        <taxon>Acacia</taxon>
    </lineage>
</organism>
<gene>
    <name evidence="2" type="ORF">QN277_013995</name>
</gene>
<dbReference type="Gene3D" id="3.30.530.20">
    <property type="match status" value="1"/>
</dbReference>
<sequence length="288" mass="32168">MRAFPLSSESSYAFLFLQASPSNPINHSLLFSEPSKSISQPHLCLSTVPASRSCSFKLSPFLCCSSESESPLLGDDEEDVNFVNFASGTGKDAFSSIDLVEEPESQEEGDVHIEVKILEKNSRRIESRIPIDAPLTTVWNILTDYERLADFIPGLAVSKLLEKGENYARLFQVGEQNLAFGLKFNAKGVVDCYEKGLESLRSGIKRDIDFKMTEGDFQLFEGKWSILQSNSDGESCEELDVREGKTTLSYIVDVKPKMWMPVGLIEGRLCNEIRKNLLSIRDEAQKST</sequence>
<feature type="domain" description="Coenzyme Q-binding protein COQ10 START" evidence="1">
    <location>
        <begin position="131"/>
        <end position="277"/>
    </location>
</feature>
<proteinExistence type="predicted"/>
<dbReference type="InterPro" id="IPR005031">
    <property type="entry name" value="COQ10_START"/>
</dbReference>
<dbReference type="EMBL" id="JAWXYG010000002">
    <property type="protein sequence ID" value="KAK4282641.1"/>
    <property type="molecule type" value="Genomic_DNA"/>
</dbReference>
<dbReference type="SUPFAM" id="SSF55961">
    <property type="entry name" value="Bet v1-like"/>
    <property type="match status" value="1"/>
</dbReference>
<evidence type="ECO:0000313" key="3">
    <source>
        <dbReference type="Proteomes" id="UP001293593"/>
    </source>
</evidence>
<accession>A0AAE1N4J9</accession>
<evidence type="ECO:0000259" key="1">
    <source>
        <dbReference type="Pfam" id="PF03364"/>
    </source>
</evidence>
<keyword evidence="3" id="KW-1185">Reference proteome</keyword>
<dbReference type="AlphaFoldDB" id="A0AAE1N4J9"/>
<dbReference type="PANTHER" id="PTHR34060">
    <property type="entry name" value="POLYKETIDE CYCLASE / DEHYDRASE AND LIPID TRANSPORT PROTEIN"/>
    <property type="match status" value="1"/>
</dbReference>
<dbReference type="InterPro" id="IPR023393">
    <property type="entry name" value="START-like_dom_sf"/>
</dbReference>
<protein>
    <recommendedName>
        <fullName evidence="1">Coenzyme Q-binding protein COQ10 START domain-containing protein</fullName>
    </recommendedName>
</protein>
<evidence type="ECO:0000313" key="2">
    <source>
        <dbReference type="EMBL" id="KAK4282641.1"/>
    </source>
</evidence>
<comment type="caution">
    <text evidence="2">The sequence shown here is derived from an EMBL/GenBank/DDBJ whole genome shotgun (WGS) entry which is preliminary data.</text>
</comment>
<dbReference type="CDD" id="cd08866">
    <property type="entry name" value="SRPBCC_11"/>
    <property type="match status" value="1"/>
</dbReference>